<dbReference type="OrthoDB" id="10262323at2759"/>
<dbReference type="KEGG" id="bvg:104884137"/>
<proteinExistence type="predicted"/>
<dbReference type="SUPFAM" id="SSF52016">
    <property type="entry name" value="LeuD/IlvD-like"/>
    <property type="match status" value="1"/>
</dbReference>
<dbReference type="AlphaFoldDB" id="A0A0J8B3T7"/>
<dbReference type="Proteomes" id="UP000035740">
    <property type="component" value="Unassembled WGS sequence"/>
</dbReference>
<evidence type="ECO:0000256" key="1">
    <source>
        <dbReference type="ARBA" id="ARBA00023239"/>
    </source>
</evidence>
<evidence type="ECO:0000313" key="4">
    <source>
        <dbReference type="Proteomes" id="UP000035740"/>
    </source>
</evidence>
<keyword evidence="4" id="KW-1185">Reference proteome</keyword>
<organism evidence="3 4">
    <name type="scientific">Beta vulgaris subsp. vulgaris</name>
    <name type="common">Beet</name>
    <dbReference type="NCBI Taxonomy" id="3555"/>
    <lineage>
        <taxon>Eukaryota</taxon>
        <taxon>Viridiplantae</taxon>
        <taxon>Streptophyta</taxon>
        <taxon>Embryophyta</taxon>
        <taxon>Tracheophyta</taxon>
        <taxon>Spermatophyta</taxon>
        <taxon>Magnoliopsida</taxon>
        <taxon>eudicotyledons</taxon>
        <taxon>Gunneridae</taxon>
        <taxon>Pentapetalae</taxon>
        <taxon>Caryophyllales</taxon>
        <taxon>Chenopodiaceae</taxon>
        <taxon>Betoideae</taxon>
        <taxon>Beta</taxon>
    </lineage>
</organism>
<name>A0A0J8B3T7_BETVV</name>
<dbReference type="InterPro" id="IPR015928">
    <property type="entry name" value="Aconitase/3IPM_dehydase_swvl"/>
</dbReference>
<dbReference type="PANTHER" id="PTHR43345">
    <property type="entry name" value="3-ISOPROPYLMALATE DEHYDRATASE SMALL SUBUNIT 2-RELATED-RELATED"/>
    <property type="match status" value="1"/>
</dbReference>
<dbReference type="GO" id="GO:0016836">
    <property type="term" value="F:hydro-lyase activity"/>
    <property type="evidence" value="ECO:0007669"/>
    <property type="project" value="UniProtKB-ARBA"/>
</dbReference>
<reference evidence="3 4" key="1">
    <citation type="journal article" date="2014" name="Nature">
        <title>The genome of the recently domesticated crop plant sugar beet (Beta vulgaris).</title>
        <authorList>
            <person name="Dohm J.C."/>
            <person name="Minoche A.E."/>
            <person name="Holtgrawe D."/>
            <person name="Capella-Gutierrez S."/>
            <person name="Zakrzewski F."/>
            <person name="Tafer H."/>
            <person name="Rupp O."/>
            <person name="Sorensen T.R."/>
            <person name="Stracke R."/>
            <person name="Reinhardt R."/>
            <person name="Goesmann A."/>
            <person name="Kraft T."/>
            <person name="Schulz B."/>
            <person name="Stadler P.F."/>
            <person name="Schmidt T."/>
            <person name="Gabaldon T."/>
            <person name="Lehrach H."/>
            <person name="Weisshaar B."/>
            <person name="Himmelbauer H."/>
        </authorList>
    </citation>
    <scope>NUCLEOTIDE SEQUENCE [LARGE SCALE GENOMIC DNA]</scope>
    <source>
        <tissue evidence="3">Taproot</tissue>
    </source>
</reference>
<evidence type="ECO:0000313" key="3">
    <source>
        <dbReference type="EMBL" id="KMS95656.1"/>
    </source>
</evidence>
<dbReference type="Pfam" id="PF00694">
    <property type="entry name" value="Aconitase_C"/>
    <property type="match status" value="1"/>
</dbReference>
<dbReference type="GO" id="GO:0043436">
    <property type="term" value="P:oxoacid metabolic process"/>
    <property type="evidence" value="ECO:0007669"/>
    <property type="project" value="UniProtKB-ARBA"/>
</dbReference>
<feature type="domain" description="Aconitase A/isopropylmalate dehydratase small subunit swivel" evidence="2">
    <location>
        <begin position="135"/>
        <end position="186"/>
    </location>
</feature>
<gene>
    <name evidence="3" type="ORF">BVRB_006310</name>
</gene>
<dbReference type="Gene3D" id="3.20.19.10">
    <property type="entry name" value="Aconitase, domain 4"/>
    <property type="match status" value="1"/>
</dbReference>
<dbReference type="PANTHER" id="PTHR43345:SF2">
    <property type="entry name" value="3-ISOPROPYLMALATE DEHYDRATASE SMALL SUBUNIT 1"/>
    <property type="match status" value="1"/>
</dbReference>
<dbReference type="eggNOG" id="KOG0454">
    <property type="taxonomic scope" value="Eukaryota"/>
</dbReference>
<evidence type="ECO:0000259" key="2">
    <source>
        <dbReference type="Pfam" id="PF00694"/>
    </source>
</evidence>
<protein>
    <recommendedName>
        <fullName evidence="2">Aconitase A/isopropylmalate dehydratase small subunit swivel domain-containing protein</fullName>
    </recommendedName>
</protein>
<dbReference type="InterPro" id="IPR050075">
    <property type="entry name" value="LeuD"/>
</dbReference>
<keyword evidence="1" id="KW-0456">Lyase</keyword>
<dbReference type="EMBL" id="KQ090446">
    <property type="protein sequence ID" value="KMS95656.1"/>
    <property type="molecule type" value="Genomic_DNA"/>
</dbReference>
<dbReference type="Gramene" id="KMS95656">
    <property type="protein sequence ID" value="KMS95656"/>
    <property type="gene ID" value="BVRB_006310"/>
</dbReference>
<accession>A0A0J8B3T7</accession>
<dbReference type="InterPro" id="IPR000573">
    <property type="entry name" value="AconitaseA/IPMdHydase_ssu_swvl"/>
</dbReference>
<sequence length="223" mass="24259">MATASHIISSTNSILTFHSPQKPSIFLHSPSSTKLPTTFSTQIFTTTTPQLTLTPAKVIPSTVTSAASTDKFYGVCYVVRDDIDTDQIIPTEYTTLNPSDPEDYKKLGSYALVGLPSSYALRFIEEDGFMSKYSIIIAGRNFGCGSLREVATVALNAAGVKAVVAESFDEIFLKSCVSNGQLFPLESKVRICEEFKTGDVATVDIEERILTNQTTGKVYQLKA</sequence>